<organism evidence="2 3">
    <name type="scientific">Paenibacillus soyae</name>
    <dbReference type="NCBI Taxonomy" id="2969249"/>
    <lineage>
        <taxon>Bacteria</taxon>
        <taxon>Bacillati</taxon>
        <taxon>Bacillota</taxon>
        <taxon>Bacilli</taxon>
        <taxon>Bacillales</taxon>
        <taxon>Paenibacillaceae</taxon>
        <taxon>Paenibacillus</taxon>
    </lineage>
</organism>
<sequence length="381" mass="43683">MTTKWTDRIYTWGFVSVLGIMSILFFTLPKEAFSETENRSLQDVPKLTWDRLWSKEFADEAELFVTDHFPYRTDWVLAKSYIEQLRLQQENNGIYNGKEGYLLEKFGEPDFEEIGSYADAIGQFAGHHPETNISFLLSPNSVGLYPELLPWLAAAYPQSEVNDFIGDRLPEEVRFLNGFDFLRSGGDKPLFYRTDHHWTTYGAYLAYRAYAESMGWEPLSEEQFNIRTVTDSFLGSYQTKGQFGGTRPDSIQIYEPKNLVASEMYIADTGTTVNSLYDESYLSKKDKYSVFQGGVHALVTINNSLTPGTADLDKLLIVKDSYAHSFLPFLTSHVEEIHMIDIRYYNGGIGDYMEQNGIDDVLLLFNTSTFVEERGLLKLKY</sequence>
<dbReference type="InterPro" id="IPR025945">
    <property type="entry name" value="DHHW"/>
</dbReference>
<dbReference type="Pfam" id="PF14286">
    <property type="entry name" value="DHHW"/>
    <property type="match status" value="1"/>
</dbReference>
<dbReference type="EMBL" id="JANIPJ010000007">
    <property type="protein sequence ID" value="MCR2804589.1"/>
    <property type="molecule type" value="Genomic_DNA"/>
</dbReference>
<accession>A0A9X2S8P4</accession>
<comment type="caution">
    <text evidence="2">The sequence shown here is derived from an EMBL/GenBank/DDBJ whole genome shotgun (WGS) entry which is preliminary data.</text>
</comment>
<keyword evidence="1" id="KW-1133">Transmembrane helix</keyword>
<keyword evidence="1" id="KW-0812">Transmembrane</keyword>
<evidence type="ECO:0000256" key="1">
    <source>
        <dbReference type="SAM" id="Phobius"/>
    </source>
</evidence>
<protein>
    <submittedName>
        <fullName evidence="2">DHHW family protein</fullName>
    </submittedName>
</protein>
<dbReference type="AlphaFoldDB" id="A0A9X2S8P4"/>
<evidence type="ECO:0000313" key="3">
    <source>
        <dbReference type="Proteomes" id="UP001141950"/>
    </source>
</evidence>
<gene>
    <name evidence="2" type="ORF">NQZ67_11945</name>
</gene>
<evidence type="ECO:0000313" key="2">
    <source>
        <dbReference type="EMBL" id="MCR2804589.1"/>
    </source>
</evidence>
<dbReference type="RefSeq" id="WP_257445715.1">
    <property type="nucleotide sequence ID" value="NZ_JANIPJ010000007.1"/>
</dbReference>
<dbReference type="Proteomes" id="UP001141950">
    <property type="component" value="Unassembled WGS sequence"/>
</dbReference>
<name>A0A9X2S8P4_9BACL</name>
<keyword evidence="3" id="KW-1185">Reference proteome</keyword>
<proteinExistence type="predicted"/>
<reference evidence="2" key="1">
    <citation type="submission" date="2022-08" db="EMBL/GenBank/DDBJ databases">
        <title>The genomic sequence of strain Paenibacillus sp. SCIV0701.</title>
        <authorList>
            <person name="Zhao H."/>
        </authorList>
    </citation>
    <scope>NUCLEOTIDE SEQUENCE</scope>
    <source>
        <strain evidence="2">SCIV0701</strain>
    </source>
</reference>
<feature type="transmembrane region" description="Helical" evidence="1">
    <location>
        <begin position="9"/>
        <end position="28"/>
    </location>
</feature>
<keyword evidence="1" id="KW-0472">Membrane</keyword>